<dbReference type="Proteomes" id="UP000623608">
    <property type="component" value="Unassembled WGS sequence"/>
</dbReference>
<dbReference type="RefSeq" id="WP_203811150.1">
    <property type="nucleotide sequence ID" value="NZ_BOMY01000039.1"/>
</dbReference>
<dbReference type="EMBL" id="BOMY01000039">
    <property type="protein sequence ID" value="GIF23236.1"/>
    <property type="molecule type" value="Genomic_DNA"/>
</dbReference>
<keyword evidence="3" id="KW-1185">Reference proteome</keyword>
<proteinExistence type="predicted"/>
<protein>
    <submittedName>
        <fullName evidence="2">Uncharacterized protein</fullName>
    </submittedName>
</protein>
<organism evidence="2 3">
    <name type="scientific">Paractinoplanes tereljensis</name>
    <dbReference type="NCBI Taxonomy" id="571912"/>
    <lineage>
        <taxon>Bacteria</taxon>
        <taxon>Bacillati</taxon>
        <taxon>Actinomycetota</taxon>
        <taxon>Actinomycetes</taxon>
        <taxon>Micromonosporales</taxon>
        <taxon>Micromonosporaceae</taxon>
        <taxon>Paractinoplanes</taxon>
    </lineage>
</organism>
<name>A0A919NQH6_9ACTN</name>
<sequence length="93" mass="10160">MSHYRLRVGGHLDQHWSSSFGGLTLTREDDGTTSLTGAVTDQAELHGLLSRIRDLGVTLVSVEVIDVATEQTDRPNRPVANEPLSAPLPRQRS</sequence>
<evidence type="ECO:0000256" key="1">
    <source>
        <dbReference type="SAM" id="MobiDB-lite"/>
    </source>
</evidence>
<reference evidence="2" key="1">
    <citation type="submission" date="2021-01" db="EMBL/GenBank/DDBJ databases">
        <title>Whole genome shotgun sequence of Actinoplanes tereljensis NBRC 105297.</title>
        <authorList>
            <person name="Komaki H."/>
            <person name="Tamura T."/>
        </authorList>
    </citation>
    <scope>NUCLEOTIDE SEQUENCE</scope>
    <source>
        <strain evidence="2">NBRC 105297</strain>
    </source>
</reference>
<feature type="region of interest" description="Disordered" evidence="1">
    <location>
        <begin position="69"/>
        <end position="93"/>
    </location>
</feature>
<dbReference type="AlphaFoldDB" id="A0A919NQH6"/>
<accession>A0A919NQH6</accession>
<gene>
    <name evidence="2" type="ORF">Ate02nite_59660</name>
</gene>
<comment type="caution">
    <text evidence="2">The sequence shown here is derived from an EMBL/GenBank/DDBJ whole genome shotgun (WGS) entry which is preliminary data.</text>
</comment>
<evidence type="ECO:0000313" key="2">
    <source>
        <dbReference type="EMBL" id="GIF23236.1"/>
    </source>
</evidence>
<evidence type="ECO:0000313" key="3">
    <source>
        <dbReference type="Proteomes" id="UP000623608"/>
    </source>
</evidence>